<dbReference type="PROSITE" id="PS51349">
    <property type="entry name" value="FMN_HYDROXY_ACID_DH_2"/>
    <property type="match status" value="1"/>
</dbReference>
<feature type="active site" description="Proton acceptor" evidence="8">
    <location>
        <position position="276"/>
    </location>
</feature>
<evidence type="ECO:0000256" key="7">
    <source>
        <dbReference type="ARBA" id="ARBA00083297"/>
    </source>
</evidence>
<dbReference type="EMBL" id="LSSN01005299">
    <property type="protein sequence ID" value="OMJ09819.1"/>
    <property type="molecule type" value="Genomic_DNA"/>
</dbReference>
<evidence type="ECO:0000256" key="4">
    <source>
        <dbReference type="ARBA" id="ARBA00023002"/>
    </source>
</evidence>
<evidence type="ECO:0000256" key="1">
    <source>
        <dbReference type="ARBA" id="ARBA00001917"/>
    </source>
</evidence>
<evidence type="ECO:0000256" key="9">
    <source>
        <dbReference type="PIRSR" id="PIRSR000138-2"/>
    </source>
</evidence>
<comment type="cofactor">
    <cofactor evidence="1">
        <name>FMN</name>
        <dbReference type="ChEBI" id="CHEBI:58210"/>
    </cofactor>
</comment>
<gene>
    <name evidence="11" type="ORF">AYI70_g10708</name>
</gene>
<comment type="similarity">
    <text evidence="5">Belongs to the FMN-dependent alpha-hydroxy acid dehydrogenase family.</text>
</comment>
<feature type="binding site" evidence="9">
    <location>
        <position position="252"/>
    </location>
    <ligand>
        <name>FMN</name>
        <dbReference type="ChEBI" id="CHEBI:58210"/>
    </ligand>
</feature>
<dbReference type="Proteomes" id="UP000187283">
    <property type="component" value="Unassembled WGS sequence"/>
</dbReference>
<evidence type="ECO:0000256" key="3">
    <source>
        <dbReference type="ARBA" id="ARBA00022643"/>
    </source>
</evidence>
<dbReference type="PANTHER" id="PTHR10578">
    <property type="entry name" value="S -2-HYDROXY-ACID OXIDASE-RELATED"/>
    <property type="match status" value="1"/>
</dbReference>
<evidence type="ECO:0000313" key="11">
    <source>
        <dbReference type="EMBL" id="OMJ09819.1"/>
    </source>
</evidence>
<feature type="domain" description="FMN hydroxy acid dehydrogenase" evidence="10">
    <location>
        <begin position="1"/>
        <end position="381"/>
    </location>
</feature>
<dbReference type="GO" id="GO:0005737">
    <property type="term" value="C:cytoplasm"/>
    <property type="evidence" value="ECO:0007669"/>
    <property type="project" value="UniProtKB-ARBA"/>
</dbReference>
<evidence type="ECO:0000259" key="10">
    <source>
        <dbReference type="PROSITE" id="PS51349"/>
    </source>
</evidence>
<dbReference type="STRING" id="133412.A0A1R1X5C0"/>
<dbReference type="InterPro" id="IPR008259">
    <property type="entry name" value="FMN_hydac_DH_AS"/>
</dbReference>
<keyword evidence="12" id="KW-1185">Reference proteome</keyword>
<feature type="binding site" evidence="9">
    <location>
        <position position="276"/>
    </location>
    <ligand>
        <name>glyoxylate</name>
        <dbReference type="ChEBI" id="CHEBI:36655"/>
    </ligand>
</feature>
<dbReference type="InterPro" id="IPR037396">
    <property type="entry name" value="FMN_HAD"/>
</dbReference>
<dbReference type="PANTHER" id="PTHR10578:SF107">
    <property type="entry name" value="2-HYDROXYACID OXIDASE 1"/>
    <property type="match status" value="1"/>
</dbReference>
<feature type="binding site" evidence="9">
    <location>
        <position position="170"/>
    </location>
    <ligand>
        <name>FMN</name>
        <dbReference type="ChEBI" id="CHEBI:58210"/>
    </ligand>
</feature>
<dbReference type="AlphaFoldDB" id="A0A1R1X5C0"/>
<feature type="binding site" evidence="9">
    <location>
        <begin position="330"/>
        <end position="331"/>
    </location>
    <ligand>
        <name>FMN</name>
        <dbReference type="ChEBI" id="CHEBI:58210"/>
    </ligand>
</feature>
<name>A0A1R1X5C0_9FUNG</name>
<feature type="binding site" evidence="9">
    <location>
        <position position="142"/>
    </location>
    <ligand>
        <name>FMN</name>
        <dbReference type="ChEBI" id="CHEBI:58210"/>
    </ligand>
</feature>
<evidence type="ECO:0000256" key="8">
    <source>
        <dbReference type="PIRSR" id="PIRSR000138-1"/>
    </source>
</evidence>
<keyword evidence="4" id="KW-0560">Oxidoreductase</keyword>
<dbReference type="OrthoDB" id="1925334at2759"/>
<feature type="binding site" evidence="9">
    <location>
        <position position="279"/>
    </location>
    <ligand>
        <name>glyoxylate</name>
        <dbReference type="ChEBI" id="CHEBI:36655"/>
    </ligand>
</feature>
<accession>A0A1R1X5C0</accession>
<dbReference type="GO" id="GO:0016491">
    <property type="term" value="F:oxidoreductase activity"/>
    <property type="evidence" value="ECO:0007669"/>
    <property type="project" value="UniProtKB-KW"/>
</dbReference>
<dbReference type="CDD" id="cd02809">
    <property type="entry name" value="alpha_hydroxyacid_oxid_FMN"/>
    <property type="match status" value="1"/>
</dbReference>
<dbReference type="PROSITE" id="PS00557">
    <property type="entry name" value="FMN_HYDROXY_ACID_DH_1"/>
    <property type="match status" value="1"/>
</dbReference>
<evidence type="ECO:0000256" key="6">
    <source>
        <dbReference type="ARBA" id="ARBA00073420"/>
    </source>
</evidence>
<protein>
    <recommendedName>
        <fullName evidence="6">Oxidase FUB9</fullName>
    </recommendedName>
    <alternativeName>
        <fullName evidence="7">Fusaric acid biosynthesis protein 9</fullName>
    </alternativeName>
</protein>
<dbReference type="SUPFAM" id="SSF51395">
    <property type="entry name" value="FMN-linked oxidoreductases"/>
    <property type="match status" value="1"/>
</dbReference>
<feature type="binding site" evidence="9">
    <location>
        <position position="27"/>
    </location>
    <ligand>
        <name>glyoxylate</name>
        <dbReference type="ChEBI" id="CHEBI:36655"/>
    </ligand>
</feature>
<comment type="caution">
    <text evidence="11">The sequence shown here is derived from an EMBL/GenBank/DDBJ whole genome shotgun (WGS) entry which is preliminary data.</text>
</comment>
<feature type="binding site" evidence="9">
    <location>
        <begin position="307"/>
        <end position="311"/>
    </location>
    <ligand>
        <name>FMN</name>
        <dbReference type="ChEBI" id="CHEBI:58210"/>
    </ligand>
</feature>
<dbReference type="Pfam" id="PF01070">
    <property type="entry name" value="FMN_dh"/>
    <property type="match status" value="1"/>
</dbReference>
<feature type="binding site" evidence="9">
    <location>
        <position position="274"/>
    </location>
    <ligand>
        <name>FMN</name>
        <dbReference type="ChEBI" id="CHEBI:58210"/>
    </ligand>
</feature>
<feature type="binding site" evidence="9">
    <location>
        <position position="179"/>
    </location>
    <ligand>
        <name>glyoxylate</name>
        <dbReference type="ChEBI" id="CHEBI:36655"/>
    </ligand>
</feature>
<evidence type="ECO:0000256" key="5">
    <source>
        <dbReference type="ARBA" id="ARBA00024042"/>
    </source>
</evidence>
<keyword evidence="2 9" id="KW-0285">Flavoprotein</keyword>
<dbReference type="Gene3D" id="3.20.20.70">
    <property type="entry name" value="Aldolase class I"/>
    <property type="match status" value="1"/>
</dbReference>
<feature type="binding site" evidence="9">
    <location>
        <position position="144"/>
    </location>
    <ligand>
        <name>glyoxylate</name>
        <dbReference type="ChEBI" id="CHEBI:36655"/>
    </ligand>
</feature>
<evidence type="ECO:0000256" key="2">
    <source>
        <dbReference type="ARBA" id="ARBA00022630"/>
    </source>
</evidence>
<sequence length="386" mass="42854">MSIKNISCLQDIEDIALQKLDKNALNYYTSGSGDMLTLEENQLAFDRIQIRPRFLRDVSNIDMEIDILGEKASCPVFLAASAMQKMANSIGEVGAVRAAVRHNVVHSLSSISTCSIEEVAKGAKDLIEKEPEQNFLDMRWFQLYIYKDRSKTLNLINRAEKAGCKAIIVTVDTPYLGRRLPDIREPFELPRHLSLANFKTGEEELSSDSDQADNGENSSWLAKYFSEEIDPSLTWDDLTWVKNQTKLPIIVKGIMTAEDAHLVCQANMDGIIVSNHGGRQLDSASSTIDALYAITQAVNKKIPVFLDGGVRRGTDVFKAIALGATAVFVGRPVLWALSYDGEDGVNLMLDLLIEEFRMAMALSGCQSVKDINVNYVQKSSKYTSKL</sequence>
<dbReference type="InterPro" id="IPR012133">
    <property type="entry name" value="Alpha-hydoxy_acid_DH_FMN"/>
</dbReference>
<dbReference type="InterPro" id="IPR000262">
    <property type="entry name" value="FMN-dep_DH"/>
</dbReference>
<keyword evidence="3 9" id="KW-0288">FMN</keyword>
<feature type="binding site" evidence="9">
    <location>
        <begin position="80"/>
        <end position="82"/>
    </location>
    <ligand>
        <name>FMN</name>
        <dbReference type="ChEBI" id="CHEBI:58210"/>
    </ligand>
</feature>
<feature type="binding site" evidence="9">
    <location>
        <position position="109"/>
    </location>
    <ligand>
        <name>FMN</name>
        <dbReference type="ChEBI" id="CHEBI:58210"/>
    </ligand>
</feature>
<dbReference type="FunFam" id="3.20.20.70:FF:000056">
    <property type="entry name" value="hydroxyacid oxidase 2"/>
    <property type="match status" value="1"/>
</dbReference>
<evidence type="ECO:0000313" key="12">
    <source>
        <dbReference type="Proteomes" id="UP000187283"/>
    </source>
</evidence>
<dbReference type="PIRSF" id="PIRSF000138">
    <property type="entry name" value="Al-hdrx_acd_dh"/>
    <property type="match status" value="1"/>
</dbReference>
<dbReference type="InterPro" id="IPR013785">
    <property type="entry name" value="Aldolase_TIM"/>
</dbReference>
<organism evidence="11 12">
    <name type="scientific">Smittium culicis</name>
    <dbReference type="NCBI Taxonomy" id="133412"/>
    <lineage>
        <taxon>Eukaryota</taxon>
        <taxon>Fungi</taxon>
        <taxon>Fungi incertae sedis</taxon>
        <taxon>Zoopagomycota</taxon>
        <taxon>Kickxellomycotina</taxon>
        <taxon>Harpellomycetes</taxon>
        <taxon>Harpellales</taxon>
        <taxon>Legeriomycetaceae</taxon>
        <taxon>Smittium</taxon>
    </lineage>
</organism>
<reference evidence="11 12" key="1">
    <citation type="submission" date="2017-01" db="EMBL/GenBank/DDBJ databases">
        <authorList>
            <person name="Mah S.A."/>
            <person name="Swanson W.J."/>
            <person name="Moy G.W."/>
            <person name="Vacquier V.D."/>
        </authorList>
    </citation>
    <scope>NUCLEOTIDE SEQUENCE [LARGE SCALE GENOMIC DNA]</scope>
    <source>
        <strain evidence="11 12">GSMNP</strain>
    </source>
</reference>
<dbReference type="GO" id="GO:0010181">
    <property type="term" value="F:FMN binding"/>
    <property type="evidence" value="ECO:0007669"/>
    <property type="project" value="InterPro"/>
</dbReference>
<proteinExistence type="inferred from homology"/>